<dbReference type="EMBL" id="FQWD01000006">
    <property type="protein sequence ID" value="SHH12868.1"/>
    <property type="molecule type" value="Genomic_DNA"/>
</dbReference>
<feature type="transmembrane region" description="Helical" evidence="1">
    <location>
        <begin position="31"/>
        <end position="48"/>
    </location>
</feature>
<sequence length="214" mass="23714">MTAVVALRLIGFIVCALFILGGSINRGWSGFFWAIPFVLGLLVIIWPWSMTYKALAVLSVAIPCSVLAWDKSSNSLLYPYLSEQATFQVTWGLTSHGDVSDLISPDLIHIYTSETRHGVMYQQQFTALTEPLTLTLQQVDVSNADFGEQRIAIFSDDAGHLYVVYEDSLLRGVAQGTVVSNALNGVTSLQSAWTRYLDLLMMWPMLPVILFSRG</sequence>
<evidence type="ECO:0000313" key="2">
    <source>
        <dbReference type="EMBL" id="SHH12868.1"/>
    </source>
</evidence>
<dbReference type="OrthoDB" id="202440at135622"/>
<dbReference type="Proteomes" id="UP000184520">
    <property type="component" value="Unassembled WGS sequence"/>
</dbReference>
<keyword evidence="3" id="KW-1185">Reference proteome</keyword>
<name>A0A1M5QG20_9ALTE</name>
<reference evidence="3" key="1">
    <citation type="submission" date="2016-11" db="EMBL/GenBank/DDBJ databases">
        <authorList>
            <person name="Varghese N."/>
            <person name="Submissions S."/>
        </authorList>
    </citation>
    <scope>NUCLEOTIDE SEQUENCE [LARGE SCALE GENOMIC DNA]</scope>
    <source>
        <strain evidence="3">CGMCC 1.8995</strain>
    </source>
</reference>
<accession>A0A1M5QG20</accession>
<proteinExistence type="predicted"/>
<evidence type="ECO:0000313" key="3">
    <source>
        <dbReference type="Proteomes" id="UP000184520"/>
    </source>
</evidence>
<protein>
    <submittedName>
        <fullName evidence="2">Uncharacterized protein</fullName>
    </submittedName>
</protein>
<dbReference type="RefSeq" id="WP_073324803.1">
    <property type="nucleotide sequence ID" value="NZ_FQWD01000006.1"/>
</dbReference>
<evidence type="ECO:0000256" key="1">
    <source>
        <dbReference type="SAM" id="Phobius"/>
    </source>
</evidence>
<keyword evidence="1" id="KW-0472">Membrane</keyword>
<dbReference type="STRING" id="634436.SAMN05216361_3881"/>
<feature type="transmembrane region" description="Helical" evidence="1">
    <location>
        <begin position="6"/>
        <end position="24"/>
    </location>
</feature>
<dbReference type="AlphaFoldDB" id="A0A1M5QG20"/>
<keyword evidence="1" id="KW-1133">Transmembrane helix</keyword>
<gene>
    <name evidence="2" type="ORF">SAMN05216361_3881</name>
</gene>
<keyword evidence="1" id="KW-0812">Transmembrane</keyword>
<organism evidence="2 3">
    <name type="scientific">Marisediminitalea aggregata</name>
    <dbReference type="NCBI Taxonomy" id="634436"/>
    <lineage>
        <taxon>Bacteria</taxon>
        <taxon>Pseudomonadati</taxon>
        <taxon>Pseudomonadota</taxon>
        <taxon>Gammaproteobacteria</taxon>
        <taxon>Alteromonadales</taxon>
        <taxon>Alteromonadaceae</taxon>
        <taxon>Marisediminitalea</taxon>
    </lineage>
</organism>